<evidence type="ECO:0000313" key="2">
    <source>
        <dbReference type="EMBL" id="MCL1044316.1"/>
    </source>
</evidence>
<protein>
    <recommendedName>
        <fullName evidence="4">Orphan protein</fullName>
    </recommendedName>
</protein>
<keyword evidence="1" id="KW-0472">Membrane</keyword>
<comment type="caution">
    <text evidence="2">The sequence shown here is derived from an EMBL/GenBank/DDBJ whole genome shotgun (WGS) entry which is preliminary data.</text>
</comment>
<keyword evidence="1" id="KW-1133">Transmembrane helix</keyword>
<keyword evidence="3" id="KW-1185">Reference proteome</keyword>
<feature type="transmembrane region" description="Helical" evidence="1">
    <location>
        <begin position="38"/>
        <end position="56"/>
    </location>
</feature>
<gene>
    <name evidence="2" type="ORF">L2737_03070</name>
</gene>
<name>A0ABT0KKG8_9GAMM</name>
<dbReference type="RefSeq" id="WP_102526312.1">
    <property type="nucleotide sequence ID" value="NZ_JAKIKU010000001.1"/>
</dbReference>
<proteinExistence type="predicted"/>
<dbReference type="Proteomes" id="UP001202134">
    <property type="component" value="Unassembled WGS sequence"/>
</dbReference>
<evidence type="ECO:0008006" key="4">
    <source>
        <dbReference type="Google" id="ProtNLM"/>
    </source>
</evidence>
<evidence type="ECO:0000256" key="1">
    <source>
        <dbReference type="SAM" id="Phobius"/>
    </source>
</evidence>
<reference evidence="2 3" key="1">
    <citation type="submission" date="2022-01" db="EMBL/GenBank/DDBJ databases">
        <title>Whole genome-based taxonomy of the Shewanellaceae.</title>
        <authorList>
            <person name="Martin-Rodriguez A.J."/>
        </authorList>
    </citation>
    <scope>NUCLEOTIDE SEQUENCE [LARGE SCALE GENOMIC DNA]</scope>
    <source>
        <strain evidence="2 3">DSM 24955</strain>
    </source>
</reference>
<keyword evidence="1" id="KW-0812">Transmembrane</keyword>
<dbReference type="EMBL" id="JAKIKU010000001">
    <property type="protein sequence ID" value="MCL1044316.1"/>
    <property type="molecule type" value="Genomic_DNA"/>
</dbReference>
<feature type="transmembrane region" description="Helical" evidence="1">
    <location>
        <begin position="12"/>
        <end position="32"/>
    </location>
</feature>
<organism evidence="2 3">
    <name type="scientific">Shewanella electrodiphila</name>
    <dbReference type="NCBI Taxonomy" id="934143"/>
    <lineage>
        <taxon>Bacteria</taxon>
        <taxon>Pseudomonadati</taxon>
        <taxon>Pseudomonadota</taxon>
        <taxon>Gammaproteobacteria</taxon>
        <taxon>Alteromonadales</taxon>
        <taxon>Shewanellaceae</taxon>
        <taxon>Shewanella</taxon>
    </lineage>
</organism>
<accession>A0ABT0KKG8</accession>
<sequence length="81" mass="9675">MDRLEKAMRMTMMTVGIAGIAVIYFGFFYLQFNDQLGMTMPWYFLLSPWICVYFGLNQQQQIDTLAWFTKKFSFKKFTAKK</sequence>
<evidence type="ECO:0000313" key="3">
    <source>
        <dbReference type="Proteomes" id="UP001202134"/>
    </source>
</evidence>